<organism evidence="2 3">
    <name type="scientific">Piscinibacter sakaiensis</name>
    <name type="common">Ideonella sakaiensis</name>
    <dbReference type="NCBI Taxonomy" id="1547922"/>
    <lineage>
        <taxon>Bacteria</taxon>
        <taxon>Pseudomonadati</taxon>
        <taxon>Pseudomonadota</taxon>
        <taxon>Betaproteobacteria</taxon>
        <taxon>Burkholderiales</taxon>
        <taxon>Sphaerotilaceae</taxon>
        <taxon>Piscinibacter</taxon>
    </lineage>
</organism>
<name>A0A0K8P5K3_PISS1</name>
<feature type="transmembrane region" description="Helical" evidence="1">
    <location>
        <begin position="78"/>
        <end position="97"/>
    </location>
</feature>
<dbReference type="InterPro" id="IPR007059">
    <property type="entry name" value="DmsC"/>
</dbReference>
<evidence type="ECO:0000256" key="1">
    <source>
        <dbReference type="SAM" id="Phobius"/>
    </source>
</evidence>
<keyword evidence="1" id="KW-1133">Transmembrane helix</keyword>
<keyword evidence="1" id="KW-0472">Membrane</keyword>
<dbReference type="PANTHER" id="PTHR38095">
    <property type="entry name" value="ANAEROBIC DIMETHYL SULFOXIDE REDUCTASE CHAIN YNFH"/>
    <property type="match status" value="1"/>
</dbReference>
<reference evidence="2 3" key="2">
    <citation type="journal article" date="2016" name="Science">
        <title>A bacterium that degrades and assimilates poly(ethylene terephthalate).</title>
        <authorList>
            <person name="Yoshida S."/>
            <person name="Hiraga K."/>
            <person name="Takehana T."/>
            <person name="Taniguchi I."/>
            <person name="Yamaji H."/>
            <person name="Maeda Y."/>
            <person name="Toyohara K."/>
            <person name="Miyamoto K."/>
            <person name="Kimura Y."/>
            <person name="Oda K."/>
        </authorList>
    </citation>
    <scope>NUCLEOTIDE SEQUENCE [LARGE SCALE GENOMIC DNA]</scope>
    <source>
        <strain evidence="3">NBRC 110686 / TISTR 2288 / 201-F6</strain>
    </source>
</reference>
<dbReference type="AlphaFoldDB" id="A0A0K8P5K3"/>
<sequence>MILFTTLAGAAQGLLLVLVALDLGGATGTTPALFVGGAGTVVVLGLAGLVAAAFHLGHPFRAWRAVAMWRTSWLSREVIVLPAFLAVVTLWGAGHALGRPLPLAGVAAALLALLLYLCTGMIYGAVKAIREWATPLTPVNFGLIGFASGALLAGALCALLAPGLVPSLAPVACGATLLAAAGRAAAWWRNHTLKPKTTIQSALGVRHPKVRQISQGAMAPNFNRREFFHGRTPQFLRRMQWAAGLLGFALPAAVLALGGAQVGAGALALLFLLQYAGLLAERWAFFAEGNHTQNLYQRAVG</sequence>
<keyword evidence="2" id="KW-0560">Oxidoreductase</keyword>
<comment type="caution">
    <text evidence="2">The sequence shown here is derived from an EMBL/GenBank/DDBJ whole genome shotgun (WGS) entry which is preliminary data.</text>
</comment>
<feature type="transmembrane region" description="Helical" evidence="1">
    <location>
        <begin position="103"/>
        <end position="126"/>
    </location>
</feature>
<feature type="transmembrane region" description="Helical" evidence="1">
    <location>
        <begin position="167"/>
        <end position="186"/>
    </location>
</feature>
<reference evidence="3" key="1">
    <citation type="submission" date="2015-07" db="EMBL/GenBank/DDBJ databases">
        <title>Discovery of a poly(ethylene terephthalate assimilation.</title>
        <authorList>
            <person name="Yoshida S."/>
            <person name="Hiraga K."/>
            <person name="Takehana T."/>
            <person name="Taniguchi I."/>
            <person name="Yamaji H."/>
            <person name="Maeda Y."/>
            <person name="Toyohara K."/>
            <person name="Miyamoto K."/>
            <person name="Kimura Y."/>
            <person name="Oda K."/>
        </authorList>
    </citation>
    <scope>NUCLEOTIDE SEQUENCE [LARGE SCALE GENOMIC DNA]</scope>
    <source>
        <strain evidence="3">NBRC 110686 / TISTR 2288 / 201-F6</strain>
    </source>
</reference>
<dbReference type="PANTHER" id="PTHR38095:SF1">
    <property type="entry name" value="ANAEROBIC DIMETHYL SULFOXIDE REDUCTASE CHAIN YNFH"/>
    <property type="match status" value="1"/>
</dbReference>
<proteinExistence type="predicted"/>
<evidence type="ECO:0000313" key="2">
    <source>
        <dbReference type="EMBL" id="GAP37988.1"/>
    </source>
</evidence>
<feature type="transmembrane region" description="Helical" evidence="1">
    <location>
        <begin position="36"/>
        <end position="57"/>
    </location>
</feature>
<dbReference type="EC" id="1.8.99.-" evidence="2"/>
<protein>
    <submittedName>
        <fullName evidence="2">Anaerobic dimethyl sulfoxide reductase, chain C</fullName>
        <ecNumber evidence="2">1.8.99.-</ecNumber>
    </submittedName>
</protein>
<feature type="transmembrane region" description="Helical" evidence="1">
    <location>
        <begin position="138"/>
        <end position="161"/>
    </location>
</feature>
<gene>
    <name evidence="2" type="ORF">ISF6_4182</name>
</gene>
<dbReference type="STRING" id="1547922.ISF6_4182"/>
<dbReference type="Pfam" id="PF04976">
    <property type="entry name" value="DmsC"/>
    <property type="match status" value="1"/>
</dbReference>
<evidence type="ECO:0000313" key="3">
    <source>
        <dbReference type="Proteomes" id="UP000037660"/>
    </source>
</evidence>
<feature type="transmembrane region" description="Helical" evidence="1">
    <location>
        <begin position="241"/>
        <end position="273"/>
    </location>
</feature>
<keyword evidence="1" id="KW-0812">Transmembrane</keyword>
<dbReference type="GO" id="GO:0009390">
    <property type="term" value="C:dimethyl sulfoxide reductase complex"/>
    <property type="evidence" value="ECO:0007669"/>
    <property type="project" value="TreeGrafter"/>
</dbReference>
<accession>A0A0K8P5K3</accession>
<dbReference type="Proteomes" id="UP000037660">
    <property type="component" value="Unassembled WGS sequence"/>
</dbReference>
<dbReference type="GO" id="GO:0009389">
    <property type="term" value="F:dimethyl sulfoxide reductase activity"/>
    <property type="evidence" value="ECO:0007669"/>
    <property type="project" value="TreeGrafter"/>
</dbReference>
<keyword evidence="3" id="KW-1185">Reference proteome</keyword>
<dbReference type="GO" id="GO:0019645">
    <property type="term" value="P:anaerobic electron transport chain"/>
    <property type="evidence" value="ECO:0007669"/>
    <property type="project" value="InterPro"/>
</dbReference>
<dbReference type="EMBL" id="BBYR01000065">
    <property type="protein sequence ID" value="GAP37988.1"/>
    <property type="molecule type" value="Genomic_DNA"/>
</dbReference>
<dbReference type="GO" id="GO:0005886">
    <property type="term" value="C:plasma membrane"/>
    <property type="evidence" value="ECO:0007669"/>
    <property type="project" value="TreeGrafter"/>
</dbReference>